<dbReference type="GO" id="GO:0005737">
    <property type="term" value="C:cytoplasm"/>
    <property type="evidence" value="ECO:0007669"/>
    <property type="project" value="UniProtKB-SubCell"/>
</dbReference>
<keyword evidence="3 5" id="KW-0698">rRNA processing</keyword>
<comment type="function">
    <text evidence="5">An accessory protein needed during the final step in the assembly of 30S ribosomal subunit, possibly for assembly of the head region. Essential for efficient processing of 16S rRNA. May be needed both before and after RbfA during the maturation of 16S rRNA. It has affinity for free ribosomal 30S subunits but not for 70S ribosomes.</text>
</comment>
<evidence type="ECO:0000256" key="2">
    <source>
        <dbReference type="ARBA" id="ARBA00022517"/>
    </source>
</evidence>
<dbReference type="InterPro" id="IPR002676">
    <property type="entry name" value="RimM_N"/>
</dbReference>
<dbReference type="EMBL" id="DTFV01000033">
    <property type="protein sequence ID" value="HGI30032.1"/>
    <property type="molecule type" value="Genomic_DNA"/>
</dbReference>
<dbReference type="InterPro" id="IPR036976">
    <property type="entry name" value="RimM_N_sf"/>
</dbReference>
<dbReference type="Pfam" id="PF01782">
    <property type="entry name" value="RimM"/>
    <property type="match status" value="1"/>
</dbReference>
<dbReference type="SUPFAM" id="SSF50346">
    <property type="entry name" value="PRC-barrel domain"/>
    <property type="match status" value="1"/>
</dbReference>
<accession>A0A7V3YF96</accession>
<keyword evidence="1 5" id="KW-0963">Cytoplasm</keyword>
<organism evidence="8">
    <name type="scientific">Candidatus Caldatribacterium californiense</name>
    <dbReference type="NCBI Taxonomy" id="1454726"/>
    <lineage>
        <taxon>Bacteria</taxon>
        <taxon>Pseudomonadati</taxon>
        <taxon>Atribacterota</taxon>
        <taxon>Atribacteria</taxon>
        <taxon>Atribacterales</taxon>
        <taxon>Candidatus Caldatribacteriaceae</taxon>
        <taxon>Candidatus Caldatribacterium</taxon>
    </lineage>
</organism>
<evidence type="ECO:0000256" key="1">
    <source>
        <dbReference type="ARBA" id="ARBA00022490"/>
    </source>
</evidence>
<dbReference type="NCBIfam" id="TIGR02273">
    <property type="entry name" value="16S_RimM"/>
    <property type="match status" value="1"/>
</dbReference>
<protein>
    <recommendedName>
        <fullName evidence="5">Ribosome maturation factor RimM</fullName>
    </recommendedName>
</protein>
<feature type="domain" description="RimM N-terminal" evidence="6">
    <location>
        <begin position="10"/>
        <end position="92"/>
    </location>
</feature>
<proteinExistence type="inferred from homology"/>
<dbReference type="InterPro" id="IPR011033">
    <property type="entry name" value="PRC_barrel-like_sf"/>
</dbReference>
<dbReference type="InterPro" id="IPR009000">
    <property type="entry name" value="Transl_B-barrel_sf"/>
</dbReference>
<name>A0A7V3YF96_9BACT</name>
<comment type="subunit">
    <text evidence="5">Binds ribosomal protein uS19.</text>
</comment>
<comment type="subcellular location">
    <subcellularLocation>
        <location evidence="5">Cytoplasm</location>
    </subcellularLocation>
</comment>
<dbReference type="HAMAP" id="MF_00014">
    <property type="entry name" value="Ribosome_mat_RimM"/>
    <property type="match status" value="1"/>
</dbReference>
<dbReference type="SUPFAM" id="SSF50447">
    <property type="entry name" value="Translation proteins"/>
    <property type="match status" value="1"/>
</dbReference>
<comment type="caution">
    <text evidence="8">The sequence shown here is derived from an EMBL/GenBank/DDBJ whole genome shotgun (WGS) entry which is preliminary data.</text>
</comment>
<dbReference type="GO" id="GO:0006364">
    <property type="term" value="P:rRNA processing"/>
    <property type="evidence" value="ECO:0007669"/>
    <property type="project" value="UniProtKB-UniRule"/>
</dbReference>
<gene>
    <name evidence="5 8" type="primary">rimM</name>
    <name evidence="8" type="ORF">ENV30_01775</name>
</gene>
<dbReference type="InterPro" id="IPR011961">
    <property type="entry name" value="RimM"/>
</dbReference>
<dbReference type="PANTHER" id="PTHR33692:SF1">
    <property type="entry name" value="RIBOSOME MATURATION FACTOR RIMM"/>
    <property type="match status" value="1"/>
</dbReference>
<comment type="similarity">
    <text evidence="5">Belongs to the RimM family.</text>
</comment>
<keyword evidence="4 5" id="KW-0143">Chaperone</keyword>
<evidence type="ECO:0000256" key="4">
    <source>
        <dbReference type="ARBA" id="ARBA00023186"/>
    </source>
</evidence>
<evidence type="ECO:0000313" key="8">
    <source>
        <dbReference type="EMBL" id="HGI30032.1"/>
    </source>
</evidence>
<dbReference type="Gene3D" id="2.30.30.240">
    <property type="entry name" value="PRC-barrel domain"/>
    <property type="match status" value="1"/>
</dbReference>
<dbReference type="GO" id="GO:0005840">
    <property type="term" value="C:ribosome"/>
    <property type="evidence" value="ECO:0007669"/>
    <property type="project" value="InterPro"/>
</dbReference>
<evidence type="ECO:0000259" key="6">
    <source>
        <dbReference type="Pfam" id="PF01782"/>
    </source>
</evidence>
<evidence type="ECO:0000256" key="3">
    <source>
        <dbReference type="ARBA" id="ARBA00022552"/>
    </source>
</evidence>
<dbReference type="AlphaFoldDB" id="A0A7V3YF96"/>
<evidence type="ECO:0000256" key="5">
    <source>
        <dbReference type="HAMAP-Rule" id="MF_00014"/>
    </source>
</evidence>
<dbReference type="GO" id="GO:0042274">
    <property type="term" value="P:ribosomal small subunit biogenesis"/>
    <property type="evidence" value="ECO:0007669"/>
    <property type="project" value="UniProtKB-UniRule"/>
</dbReference>
<evidence type="ECO:0000259" key="7">
    <source>
        <dbReference type="Pfam" id="PF24986"/>
    </source>
</evidence>
<feature type="domain" description="Ribosome maturation factor RimM PRC barrel" evidence="7">
    <location>
        <begin position="104"/>
        <end position="170"/>
    </location>
</feature>
<dbReference type="PANTHER" id="PTHR33692">
    <property type="entry name" value="RIBOSOME MATURATION FACTOR RIMM"/>
    <property type="match status" value="1"/>
</dbReference>
<dbReference type="GO" id="GO:0043022">
    <property type="term" value="F:ribosome binding"/>
    <property type="evidence" value="ECO:0007669"/>
    <property type="project" value="InterPro"/>
</dbReference>
<dbReference type="InterPro" id="IPR056792">
    <property type="entry name" value="PRC_RimM"/>
</dbReference>
<dbReference type="Gene3D" id="2.40.30.60">
    <property type="entry name" value="RimM"/>
    <property type="match status" value="1"/>
</dbReference>
<sequence length="172" mass="19672">MPRHIDRVFVGRITAPHGLKGWVRVLPLTDFSERFVRGAVFLVGSPQGTFVERVVEDVAWRGNFLLLRFRGVTSRQEAEMLRSLFLAIPREDVPPLPPGHFYHFELVGLEVWERGARRGVVDAVIPMALYDYLLVKDTEGREFFLPFVSAFVVAVRPEEGFLEVACPEGFWE</sequence>
<reference evidence="8" key="1">
    <citation type="journal article" date="2020" name="mSystems">
        <title>Genome- and Community-Level Interaction Insights into Carbon Utilization and Element Cycling Functions of Hydrothermarchaeota in Hydrothermal Sediment.</title>
        <authorList>
            <person name="Zhou Z."/>
            <person name="Liu Y."/>
            <person name="Xu W."/>
            <person name="Pan J."/>
            <person name="Luo Z.H."/>
            <person name="Li M."/>
        </authorList>
    </citation>
    <scope>NUCLEOTIDE SEQUENCE [LARGE SCALE GENOMIC DNA]</scope>
    <source>
        <strain evidence="8">SpSt-747</strain>
    </source>
</reference>
<dbReference type="Pfam" id="PF24986">
    <property type="entry name" value="PRC_RimM"/>
    <property type="match status" value="1"/>
</dbReference>
<keyword evidence="2 5" id="KW-0690">Ribosome biogenesis</keyword>
<comment type="domain">
    <text evidence="5">The PRC barrel domain binds ribosomal protein uS19.</text>
</comment>